<dbReference type="SMART" id="SM00116">
    <property type="entry name" value="CBS"/>
    <property type="match status" value="1"/>
</dbReference>
<accession>A0A2N7PIV8</accession>
<dbReference type="InterPro" id="IPR005170">
    <property type="entry name" value="Transptr-assoc_dom"/>
</dbReference>
<dbReference type="AlphaFoldDB" id="A0A2N7PIV8"/>
<proteinExistence type="predicted"/>
<dbReference type="InterPro" id="IPR000644">
    <property type="entry name" value="CBS_dom"/>
</dbReference>
<dbReference type="Pfam" id="PF00571">
    <property type="entry name" value="CBS"/>
    <property type="match status" value="1"/>
</dbReference>
<dbReference type="GO" id="GO:0005886">
    <property type="term" value="C:plasma membrane"/>
    <property type="evidence" value="ECO:0007669"/>
    <property type="project" value="TreeGrafter"/>
</dbReference>
<feature type="domain" description="CBS" evidence="4">
    <location>
        <begin position="110"/>
        <end position="167"/>
    </location>
</feature>
<evidence type="ECO:0000313" key="5">
    <source>
        <dbReference type="EMBL" id="PMP62053.1"/>
    </source>
</evidence>
<comment type="caution">
    <text evidence="5">The sequence shown here is derived from an EMBL/GenBank/DDBJ whole genome shotgun (WGS) entry which is preliminary data.</text>
</comment>
<dbReference type="EMBL" id="PNIE01000070">
    <property type="protein sequence ID" value="PMP62053.1"/>
    <property type="molecule type" value="Genomic_DNA"/>
</dbReference>
<dbReference type="SUPFAM" id="SSF56176">
    <property type="entry name" value="FAD-binding/transporter-associated domain-like"/>
    <property type="match status" value="1"/>
</dbReference>
<dbReference type="SMART" id="SM01091">
    <property type="entry name" value="CorC_HlyC"/>
    <property type="match status" value="1"/>
</dbReference>
<dbReference type="Pfam" id="PF03471">
    <property type="entry name" value="CorC_HlyC"/>
    <property type="match status" value="1"/>
</dbReference>
<dbReference type="InterPro" id="IPR044751">
    <property type="entry name" value="Ion_transp-like_CBS"/>
</dbReference>
<evidence type="ECO:0000256" key="2">
    <source>
        <dbReference type="ARBA" id="ARBA00023122"/>
    </source>
</evidence>
<evidence type="ECO:0000256" key="3">
    <source>
        <dbReference type="PROSITE-ProRule" id="PRU00703"/>
    </source>
</evidence>
<dbReference type="PANTHER" id="PTHR22777:SF17">
    <property type="entry name" value="UPF0053 PROTEIN SLL0260"/>
    <property type="match status" value="1"/>
</dbReference>
<dbReference type="PROSITE" id="PS51371">
    <property type="entry name" value="CBS"/>
    <property type="match status" value="1"/>
</dbReference>
<dbReference type="InterPro" id="IPR046342">
    <property type="entry name" value="CBS_dom_sf"/>
</dbReference>
<dbReference type="InterPro" id="IPR016169">
    <property type="entry name" value="FAD-bd_PCMH_sub2"/>
</dbReference>
<dbReference type="SUPFAM" id="SSF54631">
    <property type="entry name" value="CBS-domain pair"/>
    <property type="match status" value="1"/>
</dbReference>
<protein>
    <recommendedName>
        <fullName evidence="4">CBS domain-containing protein</fullName>
    </recommendedName>
</protein>
<evidence type="ECO:0000256" key="1">
    <source>
        <dbReference type="ARBA" id="ARBA00022737"/>
    </source>
</evidence>
<dbReference type="Gene3D" id="3.30.465.10">
    <property type="match status" value="1"/>
</dbReference>
<dbReference type="Gene3D" id="3.10.580.10">
    <property type="entry name" value="CBS-domain"/>
    <property type="match status" value="1"/>
</dbReference>
<organism evidence="5 6">
    <name type="scientific">Caldimicrobium thiodismutans</name>
    <dbReference type="NCBI Taxonomy" id="1653476"/>
    <lineage>
        <taxon>Bacteria</taxon>
        <taxon>Pseudomonadati</taxon>
        <taxon>Thermodesulfobacteriota</taxon>
        <taxon>Thermodesulfobacteria</taxon>
        <taxon>Thermodesulfobacteriales</taxon>
        <taxon>Thermodesulfobacteriaceae</taxon>
        <taxon>Caldimicrobium</taxon>
    </lineage>
</organism>
<dbReference type="PANTHER" id="PTHR22777">
    <property type="entry name" value="HEMOLYSIN-RELATED"/>
    <property type="match status" value="1"/>
</dbReference>
<dbReference type="Proteomes" id="UP000235731">
    <property type="component" value="Unassembled WGS sequence"/>
</dbReference>
<keyword evidence="1" id="KW-0677">Repeat</keyword>
<name>A0A2N7PIV8_9BACT</name>
<keyword evidence="2 3" id="KW-0129">CBS domain</keyword>
<sequence>MEEVSLIEIIKNILGLKEKSLEDFTKEEIEFFKNIADLRELSVSDFLIPRNQLDALNEDWDWEEIKDYVIKNPRFYYPVYKSTLDHYTGYISLKDLVRGFSYSLYNWKDYTNPALTLPENLSVLKAIEKLKERDLELAFIVDEHSEFVGIFKIEDIFKYLLFSPAKCFRVDPEGWIKIPATTKLHLLEKCLGLNFPEGDYDTLSGFILSQLDRIPKKGEKFIFPPIEVEILEADERKINEVRLKKIL</sequence>
<dbReference type="CDD" id="cd04590">
    <property type="entry name" value="CBS_pair_CorC_HlyC_assoc"/>
    <property type="match status" value="1"/>
</dbReference>
<evidence type="ECO:0000313" key="6">
    <source>
        <dbReference type="Proteomes" id="UP000235731"/>
    </source>
</evidence>
<evidence type="ECO:0000259" key="4">
    <source>
        <dbReference type="PROSITE" id="PS51371"/>
    </source>
</evidence>
<dbReference type="GO" id="GO:0050660">
    <property type="term" value="F:flavin adenine dinucleotide binding"/>
    <property type="evidence" value="ECO:0007669"/>
    <property type="project" value="InterPro"/>
</dbReference>
<dbReference type="InterPro" id="IPR036318">
    <property type="entry name" value="FAD-bd_PCMH-like_sf"/>
</dbReference>
<reference evidence="5 6" key="1">
    <citation type="submission" date="2018-01" db="EMBL/GenBank/DDBJ databases">
        <title>Metagenomic assembled genomes from two thermal pools in the Uzon Caldera, Kamchatka, Russia.</title>
        <authorList>
            <person name="Wilkins L."/>
            <person name="Ettinger C."/>
        </authorList>
    </citation>
    <scope>NUCLEOTIDE SEQUENCE [LARGE SCALE GENOMIC DNA]</scope>
    <source>
        <strain evidence="5">ZAV-15</strain>
    </source>
</reference>
<gene>
    <name evidence="5" type="ORF">C0197_05065</name>
</gene>